<dbReference type="GO" id="GO:0006415">
    <property type="term" value="P:translational termination"/>
    <property type="evidence" value="ECO:0007669"/>
    <property type="project" value="UniProtKB-ARBA"/>
</dbReference>
<sequence length="105" mass="11837">LLFPCFQVVILDHKSIIASGYSCVLHIQSATEEVIVKAVICTIDKKTGNKVRARFVKQDEKCIMRLESSESFCLEAFKNFPQMGRFTLRDEGKTIAIGKVLKVVE</sequence>
<accession>A0A0N4TBG8</accession>
<dbReference type="PANTHER" id="PTHR23115">
    <property type="entry name" value="TRANSLATION FACTOR"/>
    <property type="match status" value="1"/>
</dbReference>
<evidence type="ECO:0000256" key="2">
    <source>
        <dbReference type="ARBA" id="ARBA00022917"/>
    </source>
</evidence>
<name>A0A0N4TBG8_BRUPA</name>
<evidence type="ECO:0000259" key="4">
    <source>
        <dbReference type="Pfam" id="PF22594"/>
    </source>
</evidence>
<protein>
    <submittedName>
        <fullName evidence="5">GTP_EFTU_D3 domain-containing protein</fullName>
    </submittedName>
</protein>
<dbReference type="SUPFAM" id="SSF50465">
    <property type="entry name" value="EF-Tu/eEF-1alpha/eIF2-gamma C-terminal domain"/>
    <property type="match status" value="1"/>
</dbReference>
<dbReference type="AlphaFoldDB" id="A0A0N4TBG8"/>
<dbReference type="CDD" id="cd03704">
    <property type="entry name" value="eRF3_C_III"/>
    <property type="match status" value="1"/>
</dbReference>
<dbReference type="Pfam" id="PF22594">
    <property type="entry name" value="GTP-eEF1A_C"/>
    <property type="match status" value="1"/>
</dbReference>
<evidence type="ECO:0000256" key="1">
    <source>
        <dbReference type="ARBA" id="ARBA00022741"/>
    </source>
</evidence>
<dbReference type="InterPro" id="IPR009001">
    <property type="entry name" value="Transl_elong_EF1A/Init_IF2_C"/>
</dbReference>
<dbReference type="STRING" id="6280.A0A0N4TBG8"/>
<dbReference type="InterPro" id="IPR054696">
    <property type="entry name" value="GTP-eEF1A_C"/>
</dbReference>
<keyword evidence="2" id="KW-0648">Protein biosynthesis</keyword>
<proteinExistence type="predicted"/>
<keyword evidence="1" id="KW-0547">Nucleotide-binding</keyword>
<dbReference type="Gene3D" id="2.40.30.10">
    <property type="entry name" value="Translation factors"/>
    <property type="match status" value="1"/>
</dbReference>
<dbReference type="GO" id="GO:0005525">
    <property type="term" value="F:GTP binding"/>
    <property type="evidence" value="ECO:0007669"/>
    <property type="project" value="UniProtKB-KW"/>
</dbReference>
<dbReference type="FunFam" id="2.40.30.10:FF:000017">
    <property type="entry name" value="Eukaryotic peptide chain release factor GTP-binding subunit"/>
    <property type="match status" value="1"/>
</dbReference>
<dbReference type="GO" id="GO:0005737">
    <property type="term" value="C:cytoplasm"/>
    <property type="evidence" value="ECO:0007669"/>
    <property type="project" value="UniProtKB-ARBA"/>
</dbReference>
<organism evidence="5">
    <name type="scientific">Brugia pahangi</name>
    <name type="common">Filarial nematode worm</name>
    <dbReference type="NCBI Taxonomy" id="6280"/>
    <lineage>
        <taxon>Eukaryota</taxon>
        <taxon>Metazoa</taxon>
        <taxon>Ecdysozoa</taxon>
        <taxon>Nematoda</taxon>
        <taxon>Chromadorea</taxon>
        <taxon>Rhabditida</taxon>
        <taxon>Spirurina</taxon>
        <taxon>Spiruromorpha</taxon>
        <taxon>Filarioidea</taxon>
        <taxon>Onchocercidae</taxon>
        <taxon>Brugia</taxon>
    </lineage>
</organism>
<evidence type="ECO:0000256" key="3">
    <source>
        <dbReference type="ARBA" id="ARBA00023134"/>
    </source>
</evidence>
<dbReference type="InterPro" id="IPR050100">
    <property type="entry name" value="TRAFAC_GTPase_members"/>
</dbReference>
<dbReference type="GO" id="GO:0003924">
    <property type="term" value="F:GTPase activity"/>
    <property type="evidence" value="ECO:0007669"/>
    <property type="project" value="UniProtKB-ARBA"/>
</dbReference>
<feature type="domain" description="GTP-eEF1A C-terminal" evidence="4">
    <location>
        <begin position="7"/>
        <end position="100"/>
    </location>
</feature>
<keyword evidence="3" id="KW-0342">GTP-binding</keyword>
<evidence type="ECO:0000313" key="5">
    <source>
        <dbReference type="WBParaSite" id="BPAG_0000555501-mRNA-1"/>
    </source>
</evidence>
<reference evidence="5" key="1">
    <citation type="submission" date="2017-02" db="UniProtKB">
        <authorList>
            <consortium name="WormBaseParasite"/>
        </authorList>
    </citation>
    <scope>IDENTIFICATION</scope>
</reference>
<dbReference type="WBParaSite" id="BPAG_0000555501-mRNA-1">
    <property type="protein sequence ID" value="BPAG_0000555501-mRNA-1"/>
    <property type="gene ID" value="BPAG_0000555501"/>
</dbReference>